<gene>
    <name evidence="2" type="ORF">PENTCL1PPCAC_9099</name>
</gene>
<sequence length="212" mass="23855">MSVASRSKDEFPRPRRESRAPHFNQASTGLSGRSQPQQSHTATHCTTTPKSKTRENKETGEMEKRPPKPSKPRRSLGLSQPQPSDSYHLTTSTPGAITPNGVRIRIQRSTSKGMRTTKDTETDEQKEITSSASRISDPFHASSSSPHSSTSMPDEFERIMRRAKELADPNYKEPPLPVPHHPAIVATRERMNRKPKKLVRRQDTTQGCEVRH</sequence>
<dbReference type="EMBL" id="BTSX01000002">
    <property type="protein sequence ID" value="GMS86924.1"/>
    <property type="molecule type" value="Genomic_DNA"/>
</dbReference>
<feature type="compositionally biased region" description="Basic and acidic residues" evidence="1">
    <location>
        <begin position="52"/>
        <end position="66"/>
    </location>
</feature>
<feature type="compositionally biased region" description="Basic and acidic residues" evidence="1">
    <location>
        <begin position="155"/>
        <end position="171"/>
    </location>
</feature>
<feature type="compositionally biased region" description="Polar residues" evidence="1">
    <location>
        <begin position="77"/>
        <end position="95"/>
    </location>
</feature>
<feature type="region of interest" description="Disordered" evidence="1">
    <location>
        <begin position="1"/>
        <end position="212"/>
    </location>
</feature>
<keyword evidence="3" id="KW-1185">Reference proteome</keyword>
<accession>A0AAV5T020</accession>
<feature type="non-terminal residue" evidence="2">
    <location>
        <position position="212"/>
    </location>
</feature>
<proteinExistence type="predicted"/>
<dbReference type="Proteomes" id="UP001432027">
    <property type="component" value="Unassembled WGS sequence"/>
</dbReference>
<feature type="compositionally biased region" description="Basic and acidic residues" evidence="1">
    <location>
        <begin position="116"/>
        <end position="127"/>
    </location>
</feature>
<organism evidence="2 3">
    <name type="scientific">Pristionchus entomophagus</name>
    <dbReference type="NCBI Taxonomy" id="358040"/>
    <lineage>
        <taxon>Eukaryota</taxon>
        <taxon>Metazoa</taxon>
        <taxon>Ecdysozoa</taxon>
        <taxon>Nematoda</taxon>
        <taxon>Chromadorea</taxon>
        <taxon>Rhabditida</taxon>
        <taxon>Rhabditina</taxon>
        <taxon>Diplogasteromorpha</taxon>
        <taxon>Diplogasteroidea</taxon>
        <taxon>Neodiplogasteridae</taxon>
        <taxon>Pristionchus</taxon>
    </lineage>
</organism>
<protein>
    <submittedName>
        <fullName evidence="2">Uncharacterized protein</fullName>
    </submittedName>
</protein>
<reference evidence="2" key="1">
    <citation type="submission" date="2023-10" db="EMBL/GenBank/DDBJ databases">
        <title>Genome assembly of Pristionchus species.</title>
        <authorList>
            <person name="Yoshida K."/>
            <person name="Sommer R.J."/>
        </authorList>
    </citation>
    <scope>NUCLEOTIDE SEQUENCE</scope>
    <source>
        <strain evidence="2">RS0144</strain>
    </source>
</reference>
<evidence type="ECO:0000313" key="2">
    <source>
        <dbReference type="EMBL" id="GMS86924.1"/>
    </source>
</evidence>
<feature type="compositionally biased region" description="Low complexity" evidence="1">
    <location>
        <begin position="142"/>
        <end position="151"/>
    </location>
</feature>
<dbReference type="AlphaFoldDB" id="A0AAV5T020"/>
<feature type="compositionally biased region" description="Basic and acidic residues" evidence="1">
    <location>
        <begin position="1"/>
        <end position="20"/>
    </location>
</feature>
<comment type="caution">
    <text evidence="2">The sequence shown here is derived from an EMBL/GenBank/DDBJ whole genome shotgun (WGS) entry which is preliminary data.</text>
</comment>
<feature type="compositionally biased region" description="Polar residues" evidence="1">
    <location>
        <begin position="24"/>
        <end position="50"/>
    </location>
</feature>
<name>A0AAV5T020_9BILA</name>
<evidence type="ECO:0000256" key="1">
    <source>
        <dbReference type="SAM" id="MobiDB-lite"/>
    </source>
</evidence>
<evidence type="ECO:0000313" key="3">
    <source>
        <dbReference type="Proteomes" id="UP001432027"/>
    </source>
</evidence>